<dbReference type="EMBL" id="QCYG01000007">
    <property type="protein sequence ID" value="PVA06087.1"/>
    <property type="molecule type" value="Genomic_DNA"/>
</dbReference>
<proteinExistence type="predicted"/>
<name>A0A2T7FV92_9RHOB</name>
<accession>A0A2T7FV92</accession>
<dbReference type="InterPro" id="IPR038696">
    <property type="entry name" value="IalB_sf"/>
</dbReference>
<reference evidence="3 4" key="1">
    <citation type="submission" date="2018-04" db="EMBL/GenBank/DDBJ databases">
        <title>Pelagivirga bohaiensis gen. nov., sp. nov., a bacterium isolated from the Bohai Sea.</title>
        <authorList>
            <person name="Ji X."/>
        </authorList>
    </citation>
    <scope>NUCLEOTIDE SEQUENCE [LARGE SCALE GENOMIC DNA]</scope>
    <source>
        <strain evidence="3 4">BH-SD16</strain>
    </source>
</reference>
<organism evidence="3 4">
    <name type="scientific">Thalassorhabdomicrobium marinisediminis</name>
    <dbReference type="NCBI Taxonomy" id="2170577"/>
    <lineage>
        <taxon>Bacteria</taxon>
        <taxon>Pseudomonadati</taxon>
        <taxon>Pseudomonadota</taxon>
        <taxon>Alphaproteobacteria</taxon>
        <taxon>Rhodobacterales</taxon>
        <taxon>Paracoccaceae</taxon>
        <taxon>Thalassorhabdomicrobium</taxon>
    </lineage>
</organism>
<gene>
    <name evidence="3" type="ORF">DC363_12285</name>
</gene>
<protein>
    <submittedName>
        <fullName evidence="3">Invasion associated locus B family protein</fullName>
    </submittedName>
</protein>
<dbReference type="InterPro" id="IPR010642">
    <property type="entry name" value="Invasion_prot_B"/>
</dbReference>
<feature type="compositionally biased region" description="Low complexity" evidence="1">
    <location>
        <begin position="29"/>
        <end position="52"/>
    </location>
</feature>
<keyword evidence="4" id="KW-1185">Reference proteome</keyword>
<evidence type="ECO:0000313" key="4">
    <source>
        <dbReference type="Proteomes" id="UP000244817"/>
    </source>
</evidence>
<dbReference type="AlphaFoldDB" id="A0A2T7FV92"/>
<comment type="caution">
    <text evidence="3">The sequence shown here is derived from an EMBL/GenBank/DDBJ whole genome shotgun (WGS) entry which is preliminary data.</text>
</comment>
<evidence type="ECO:0000256" key="1">
    <source>
        <dbReference type="SAM" id="MobiDB-lite"/>
    </source>
</evidence>
<dbReference type="Proteomes" id="UP000244817">
    <property type="component" value="Unassembled WGS sequence"/>
</dbReference>
<feature type="signal peptide" evidence="2">
    <location>
        <begin position="1"/>
        <end position="27"/>
    </location>
</feature>
<dbReference type="OrthoDB" id="9797912at2"/>
<feature type="region of interest" description="Disordered" evidence="1">
    <location>
        <begin position="29"/>
        <end position="90"/>
    </location>
</feature>
<feature type="chain" id="PRO_5015452623" evidence="2">
    <location>
        <begin position="28"/>
        <end position="236"/>
    </location>
</feature>
<dbReference type="Gene3D" id="2.60.40.1880">
    <property type="entry name" value="Invasion associated locus B (IalB) protein"/>
    <property type="match status" value="1"/>
</dbReference>
<sequence>MTSPSTPFTLTLSALALSGLLITPAVAQEAGETAPATEETAPAAETAEVEAPAAEETETDGATTDGTEAAETDAAEPAEAADEAPAEPQPGQQYLKAVHSDWAERCLKVEEGEDPCQMYQLLNDAEGNSVAEIAIVALPDAGQAVAGATIVVPLETLLTEQLSLRVDSGQVRKFPFNFCNPGGCVTRLGLTQQDVNQFRRGNQATLTMVPAAAPDQSVTVTMSLSGFTAAYDAISE</sequence>
<keyword evidence="2" id="KW-0732">Signal</keyword>
<evidence type="ECO:0000313" key="3">
    <source>
        <dbReference type="EMBL" id="PVA06087.1"/>
    </source>
</evidence>
<dbReference type="RefSeq" id="WP_108641455.1">
    <property type="nucleotide sequence ID" value="NZ_QCYG01000007.1"/>
</dbReference>
<dbReference type="Pfam" id="PF06776">
    <property type="entry name" value="IalB"/>
    <property type="match status" value="1"/>
</dbReference>
<evidence type="ECO:0000256" key="2">
    <source>
        <dbReference type="SAM" id="SignalP"/>
    </source>
</evidence>
<feature type="compositionally biased region" description="Acidic residues" evidence="1">
    <location>
        <begin position="68"/>
        <end position="85"/>
    </location>
</feature>